<dbReference type="PANTHER" id="PTHR10458:SF22">
    <property type="entry name" value="PEPTIDE DEFORMYLASE"/>
    <property type="match status" value="1"/>
</dbReference>
<dbReference type="SUPFAM" id="SSF56420">
    <property type="entry name" value="Peptide deformylase"/>
    <property type="match status" value="1"/>
</dbReference>
<comment type="catalytic activity">
    <reaction evidence="3">
        <text>N-terminal N-formyl-L-methionyl-[peptide] + H2O = N-terminal L-methionyl-[peptide] + formate</text>
        <dbReference type="Rhea" id="RHEA:24420"/>
        <dbReference type="Rhea" id="RHEA-COMP:10639"/>
        <dbReference type="Rhea" id="RHEA-COMP:10640"/>
        <dbReference type="ChEBI" id="CHEBI:15377"/>
        <dbReference type="ChEBI" id="CHEBI:15740"/>
        <dbReference type="ChEBI" id="CHEBI:49298"/>
        <dbReference type="ChEBI" id="CHEBI:64731"/>
        <dbReference type="EC" id="3.5.1.88"/>
    </reaction>
</comment>
<keyword evidence="3" id="KW-0150">Chloroplast</keyword>
<dbReference type="InterPro" id="IPR036821">
    <property type="entry name" value="Peptide_deformylase_sf"/>
</dbReference>
<dbReference type="CDD" id="cd00487">
    <property type="entry name" value="Pep_deformylase"/>
    <property type="match status" value="1"/>
</dbReference>
<keyword evidence="5" id="KW-1185">Reference proteome</keyword>
<keyword evidence="3" id="KW-0479">Metal-binding</keyword>
<dbReference type="InterPro" id="IPR023635">
    <property type="entry name" value="Peptide_deformylase"/>
</dbReference>
<evidence type="ECO:0000313" key="4">
    <source>
        <dbReference type="EMBL" id="CAK9237079.1"/>
    </source>
</evidence>
<evidence type="ECO:0000256" key="3">
    <source>
        <dbReference type="RuleBase" id="RU362111"/>
    </source>
</evidence>
<dbReference type="NCBIfam" id="TIGR00079">
    <property type="entry name" value="pept_deformyl"/>
    <property type="match status" value="1"/>
</dbReference>
<comment type="function">
    <text evidence="3">Removes the formyl group from the N-terminal Met of newly synthesized proteins.</text>
</comment>
<evidence type="ECO:0000256" key="2">
    <source>
        <dbReference type="ARBA" id="ARBA00012175"/>
    </source>
</evidence>
<keyword evidence="3" id="KW-0809">Transit peptide</keyword>
<dbReference type="Pfam" id="PF01327">
    <property type="entry name" value="Pep_deformylase"/>
    <property type="match status" value="1"/>
</dbReference>
<proteinExistence type="inferred from homology"/>
<dbReference type="Proteomes" id="UP001497512">
    <property type="component" value="Chromosome 9"/>
</dbReference>
<reference evidence="4" key="1">
    <citation type="submission" date="2024-02" db="EMBL/GenBank/DDBJ databases">
        <authorList>
            <consortium name="ELIXIR-Norway"/>
            <consortium name="Elixir Norway"/>
        </authorList>
    </citation>
    <scope>NUCLEOTIDE SEQUENCE</scope>
</reference>
<dbReference type="PANTHER" id="PTHR10458">
    <property type="entry name" value="PEPTIDE DEFORMYLASE"/>
    <property type="match status" value="1"/>
</dbReference>
<keyword evidence="3" id="KW-0378">Hydrolase</keyword>
<name>A0ABP0V4H5_9BRYO</name>
<sequence length="311" mass="35780">MQGTVGGSWRPCTALLHQSGFRVAKGLGFARFSSFPDLHRRWYRSHVREDVRRCGVCSSVWDQRDMKKLGVGFEAWRERLPRRELLSTVVAGRRSVLHELQSLRNDEADYSGQIEYESPLQVVLYPDPRLRAKNKIINVFDEKLQQLVQEMFDIMYKTDGVGLAAPQVGVNVRLMVYNPVGERGQGEEYVLVNPQIVKYGKNQDVFAEGCLSFPTFGSDPKKAPTIEADVERPKSVRVEAQDIKGKKFAMTLKEWQARIFQHEYDHLEGTLYFDRMSPEVLDSIQLDLKKLEELYEQRTGLPAPEKISNRK</sequence>
<accession>A0ABP0V4H5</accession>
<dbReference type="PRINTS" id="PR01576">
    <property type="entry name" value="PDEFORMYLASE"/>
</dbReference>
<keyword evidence="3" id="KW-0934">Plastid</keyword>
<dbReference type="EMBL" id="OZ019901">
    <property type="protein sequence ID" value="CAK9237079.1"/>
    <property type="molecule type" value="Genomic_DNA"/>
</dbReference>
<comment type="subcellular location">
    <subcellularLocation>
        <location evidence="3">Plastid</location>
        <location evidence="3">Chloroplast</location>
    </subcellularLocation>
</comment>
<dbReference type="HAMAP" id="MF_00163">
    <property type="entry name" value="Pep_deformylase"/>
    <property type="match status" value="1"/>
</dbReference>
<dbReference type="NCBIfam" id="NF001159">
    <property type="entry name" value="PRK00150.1-3"/>
    <property type="match status" value="1"/>
</dbReference>
<evidence type="ECO:0000256" key="1">
    <source>
        <dbReference type="ARBA" id="ARBA00010759"/>
    </source>
</evidence>
<protein>
    <recommendedName>
        <fullName evidence="2 3">Peptide deformylase</fullName>
        <ecNumber evidence="2 3">3.5.1.88</ecNumber>
    </recommendedName>
</protein>
<dbReference type="EC" id="3.5.1.88" evidence="2 3"/>
<keyword evidence="3" id="KW-0648">Protein biosynthesis</keyword>
<gene>
    <name evidence="4" type="ORF">CSSPTR1EN2_LOCUS23479</name>
</gene>
<dbReference type="Gene3D" id="3.90.45.10">
    <property type="entry name" value="Peptide deformylase"/>
    <property type="match status" value="1"/>
</dbReference>
<comment type="similarity">
    <text evidence="1 3">Belongs to the polypeptide deformylase family.</text>
</comment>
<organism evidence="4 5">
    <name type="scientific">Sphagnum troendelagicum</name>
    <dbReference type="NCBI Taxonomy" id="128251"/>
    <lineage>
        <taxon>Eukaryota</taxon>
        <taxon>Viridiplantae</taxon>
        <taxon>Streptophyta</taxon>
        <taxon>Embryophyta</taxon>
        <taxon>Bryophyta</taxon>
        <taxon>Sphagnophytina</taxon>
        <taxon>Sphagnopsida</taxon>
        <taxon>Sphagnales</taxon>
        <taxon>Sphagnaceae</taxon>
        <taxon>Sphagnum</taxon>
    </lineage>
</organism>
<evidence type="ECO:0000313" key="5">
    <source>
        <dbReference type="Proteomes" id="UP001497512"/>
    </source>
</evidence>